<accession>A0A8J2T3A6</accession>
<keyword evidence="3" id="KW-0411">Iron-sulfur</keyword>
<dbReference type="GO" id="GO:0051537">
    <property type="term" value="F:2 iron, 2 sulfur cluster binding"/>
    <property type="evidence" value="ECO:0007669"/>
    <property type="project" value="TreeGrafter"/>
</dbReference>
<dbReference type="GO" id="GO:0005739">
    <property type="term" value="C:mitochondrion"/>
    <property type="evidence" value="ECO:0007669"/>
    <property type="project" value="TreeGrafter"/>
</dbReference>
<keyword evidence="3" id="KW-0004">4Fe-4S</keyword>
<dbReference type="InterPro" id="IPR050322">
    <property type="entry name" value="Fe-S_cluster_asmbl/transfer"/>
</dbReference>
<feature type="domain" description="Core" evidence="5">
    <location>
        <begin position="94"/>
        <end position="195"/>
    </location>
</feature>
<dbReference type="PANTHER" id="PTHR10072:SF41">
    <property type="entry name" value="IRON-SULFUR CLUSTER ASSEMBLY 1 HOMOLOG, MITOCHONDRIAL"/>
    <property type="match status" value="1"/>
</dbReference>
<dbReference type="EMBL" id="CAKKNE010000006">
    <property type="protein sequence ID" value="CAH0379843.1"/>
    <property type="molecule type" value="Genomic_DNA"/>
</dbReference>
<comment type="similarity">
    <text evidence="2">Belongs to the HesB/IscA family.</text>
</comment>
<dbReference type="InterPro" id="IPR016092">
    <property type="entry name" value="ATAP"/>
</dbReference>
<dbReference type="OrthoDB" id="333486at2759"/>
<dbReference type="Gene3D" id="2.60.300.12">
    <property type="entry name" value="HesB-like domain"/>
    <property type="match status" value="1"/>
</dbReference>
<keyword evidence="3" id="KW-0479">Metal-binding</keyword>
<dbReference type="InterPro" id="IPR035903">
    <property type="entry name" value="HesB-like_dom_sf"/>
</dbReference>
<feature type="compositionally biased region" description="Low complexity" evidence="4">
    <location>
        <begin position="69"/>
        <end position="81"/>
    </location>
</feature>
<protein>
    <recommendedName>
        <fullName evidence="5">Core domain-containing protein</fullName>
    </recommendedName>
</protein>
<dbReference type="AlphaFoldDB" id="A0A8J2T3A6"/>
<keyword evidence="3" id="KW-0408">Iron</keyword>
<name>A0A8J2T3A6_9STRA</name>
<evidence type="ECO:0000313" key="7">
    <source>
        <dbReference type="Proteomes" id="UP000789595"/>
    </source>
</evidence>
<reference evidence="6" key="1">
    <citation type="submission" date="2021-11" db="EMBL/GenBank/DDBJ databases">
        <authorList>
            <consortium name="Genoscope - CEA"/>
            <person name="William W."/>
        </authorList>
    </citation>
    <scope>NUCLEOTIDE SEQUENCE</scope>
</reference>
<sequence length="199" mass="20770">MFARTAALAVRRSAPPMRRLAPAALVNAAPGGAAPFSTRSALPTPVTAALGSPGARAPFSARLAERAFSTRPATAATAPPTSKKKRGRALPAPLTITPAAAERINDLCASKPEVLGVLLGVKRRGCNGMSYTLNYAEEPPPSDHEKVEADGATVWVEPPALFHIVGTVMDFEESALETGFTFTNPNEKGRCGCGESFNV</sequence>
<dbReference type="Proteomes" id="UP000789595">
    <property type="component" value="Unassembled WGS sequence"/>
</dbReference>
<dbReference type="InterPro" id="IPR000361">
    <property type="entry name" value="ATAP_core_dom"/>
</dbReference>
<evidence type="ECO:0000256" key="1">
    <source>
        <dbReference type="ARBA" id="ARBA00005151"/>
    </source>
</evidence>
<gene>
    <name evidence="6" type="ORF">PECAL_6P14810</name>
</gene>
<evidence type="ECO:0000256" key="2">
    <source>
        <dbReference type="ARBA" id="ARBA00006718"/>
    </source>
</evidence>
<dbReference type="PANTHER" id="PTHR10072">
    <property type="entry name" value="IRON-SULFUR CLUSTER ASSEMBLY PROTEIN"/>
    <property type="match status" value="1"/>
</dbReference>
<dbReference type="SUPFAM" id="SSF89360">
    <property type="entry name" value="HesB-like domain"/>
    <property type="match status" value="1"/>
</dbReference>
<dbReference type="NCBIfam" id="TIGR00049">
    <property type="entry name" value="iron-sulfur cluster assembly accessory protein"/>
    <property type="match status" value="1"/>
</dbReference>
<feature type="region of interest" description="Disordered" evidence="4">
    <location>
        <begin position="68"/>
        <end position="89"/>
    </location>
</feature>
<keyword evidence="7" id="KW-1185">Reference proteome</keyword>
<dbReference type="InterPro" id="IPR017870">
    <property type="entry name" value="FeS_cluster_insertion_CS"/>
</dbReference>
<comment type="caution">
    <text evidence="6">The sequence shown here is derived from an EMBL/GenBank/DDBJ whole genome shotgun (WGS) entry which is preliminary data.</text>
</comment>
<dbReference type="Pfam" id="PF01521">
    <property type="entry name" value="Fe-S_biosyn"/>
    <property type="match status" value="1"/>
</dbReference>
<comment type="pathway">
    <text evidence="1">Cofactor biosynthesis; iron-sulfur cluster biosynthesis.</text>
</comment>
<organism evidence="6 7">
    <name type="scientific">Pelagomonas calceolata</name>
    <dbReference type="NCBI Taxonomy" id="35677"/>
    <lineage>
        <taxon>Eukaryota</taxon>
        <taxon>Sar</taxon>
        <taxon>Stramenopiles</taxon>
        <taxon>Ochrophyta</taxon>
        <taxon>Pelagophyceae</taxon>
        <taxon>Pelagomonadales</taxon>
        <taxon>Pelagomonadaceae</taxon>
        <taxon>Pelagomonas</taxon>
    </lineage>
</organism>
<evidence type="ECO:0000313" key="6">
    <source>
        <dbReference type="EMBL" id="CAH0379843.1"/>
    </source>
</evidence>
<dbReference type="GO" id="GO:0016226">
    <property type="term" value="P:iron-sulfur cluster assembly"/>
    <property type="evidence" value="ECO:0007669"/>
    <property type="project" value="InterPro"/>
</dbReference>
<dbReference type="GO" id="GO:0051539">
    <property type="term" value="F:4 iron, 4 sulfur cluster binding"/>
    <property type="evidence" value="ECO:0007669"/>
    <property type="project" value="UniProtKB-KW"/>
</dbReference>
<proteinExistence type="inferred from homology"/>
<evidence type="ECO:0000256" key="4">
    <source>
        <dbReference type="SAM" id="MobiDB-lite"/>
    </source>
</evidence>
<dbReference type="PROSITE" id="PS01152">
    <property type="entry name" value="HESB"/>
    <property type="match status" value="1"/>
</dbReference>
<evidence type="ECO:0000259" key="5">
    <source>
        <dbReference type="Pfam" id="PF01521"/>
    </source>
</evidence>
<evidence type="ECO:0000256" key="3">
    <source>
        <dbReference type="ARBA" id="ARBA00022485"/>
    </source>
</evidence>